<protein>
    <submittedName>
        <fullName evidence="2">Uncharacterized protein</fullName>
    </submittedName>
</protein>
<dbReference type="WBParaSite" id="nRc.2.0.1.t44963-RA">
    <property type="protein sequence ID" value="nRc.2.0.1.t44963-RA"/>
    <property type="gene ID" value="nRc.2.0.1.g44963"/>
</dbReference>
<dbReference type="Proteomes" id="UP000887565">
    <property type="component" value="Unplaced"/>
</dbReference>
<dbReference type="AlphaFoldDB" id="A0A915L1M1"/>
<evidence type="ECO:0000313" key="2">
    <source>
        <dbReference type="WBParaSite" id="nRc.2.0.1.t44963-RA"/>
    </source>
</evidence>
<reference evidence="2" key="1">
    <citation type="submission" date="2022-11" db="UniProtKB">
        <authorList>
            <consortium name="WormBaseParasite"/>
        </authorList>
    </citation>
    <scope>IDENTIFICATION</scope>
</reference>
<name>A0A915L1M1_ROMCU</name>
<sequence>MIKKMMKENERQRRESPFMNEDDAVVQRFFKRSILYFKEVTFKSEAMGTPELSTSRFYDQFTPFPEKNDAMLHSPNSTAGIAAEKYYTLQIFESQNRLLG</sequence>
<keyword evidence="1" id="KW-1185">Reference proteome</keyword>
<accession>A0A915L1M1</accession>
<organism evidence="1 2">
    <name type="scientific">Romanomermis culicivorax</name>
    <name type="common">Nematode worm</name>
    <dbReference type="NCBI Taxonomy" id="13658"/>
    <lineage>
        <taxon>Eukaryota</taxon>
        <taxon>Metazoa</taxon>
        <taxon>Ecdysozoa</taxon>
        <taxon>Nematoda</taxon>
        <taxon>Enoplea</taxon>
        <taxon>Dorylaimia</taxon>
        <taxon>Mermithida</taxon>
        <taxon>Mermithoidea</taxon>
        <taxon>Mermithidae</taxon>
        <taxon>Romanomermis</taxon>
    </lineage>
</organism>
<evidence type="ECO:0000313" key="1">
    <source>
        <dbReference type="Proteomes" id="UP000887565"/>
    </source>
</evidence>
<proteinExistence type="predicted"/>